<evidence type="ECO:0000313" key="2">
    <source>
        <dbReference type="Proteomes" id="UP001241377"/>
    </source>
</evidence>
<accession>A0ACC2W550</accession>
<dbReference type="EMBL" id="JASBWR010000027">
    <property type="protein sequence ID" value="KAJ9106838.1"/>
    <property type="molecule type" value="Genomic_DNA"/>
</dbReference>
<proteinExistence type="predicted"/>
<organism evidence="1 2">
    <name type="scientific">Naganishia cerealis</name>
    <dbReference type="NCBI Taxonomy" id="610337"/>
    <lineage>
        <taxon>Eukaryota</taxon>
        <taxon>Fungi</taxon>
        <taxon>Dikarya</taxon>
        <taxon>Basidiomycota</taxon>
        <taxon>Agaricomycotina</taxon>
        <taxon>Tremellomycetes</taxon>
        <taxon>Filobasidiales</taxon>
        <taxon>Filobasidiaceae</taxon>
        <taxon>Naganishia</taxon>
    </lineage>
</organism>
<name>A0ACC2W550_9TREE</name>
<dbReference type="Proteomes" id="UP001241377">
    <property type="component" value="Unassembled WGS sequence"/>
</dbReference>
<protein>
    <submittedName>
        <fullName evidence="1">Uncharacterized protein</fullName>
    </submittedName>
</protein>
<reference evidence="1" key="1">
    <citation type="submission" date="2023-04" db="EMBL/GenBank/DDBJ databases">
        <title>Draft Genome sequencing of Naganishia species isolated from polar environments using Oxford Nanopore Technology.</title>
        <authorList>
            <person name="Leo P."/>
            <person name="Venkateswaran K."/>
        </authorList>
    </citation>
    <scope>NUCLEOTIDE SEQUENCE</scope>
    <source>
        <strain evidence="1">MNA-CCFEE 5261</strain>
    </source>
</reference>
<comment type="caution">
    <text evidence="1">The sequence shown here is derived from an EMBL/GenBank/DDBJ whole genome shotgun (WGS) entry which is preliminary data.</text>
</comment>
<sequence length="688" mass="75606">MPDREFEKLLLDVQVGRTNSRSQEEFMESLERIISELKAHAVEAEPFLKPVSKKIAPDYDQVISKPMDLGTLSKNVKNRMYKTKKSFARDLNLIWTNCLTYNSVEGHPLRQQALFMKRLADHHLSYLADRASEAPVQSNFLTGSAAPGTSSRQGRSASMMEQPLNGIHSSGNADGQAEVGAGRDATMAESGGAVMARDKLETGSPEPSGTPYNSLPNDISESPAIMRTQEAMQAYQLLLEAGLQDDHVDPSAKASVQVPSWYPQQIRSSRSGSRSPQATPAMPDAATEDRHTDNCLGAWWGELSQPQWIGSGFPISLLDGSKERAVDPTGGRKRHTRRTNRKPGQAIIRNPDIEGGFLQDAVARNIENLSRMRVEAQRLSLHVAALYDDNAPPPVLPEINLDDDFKAEELLVRRKLRKGRADQVSEAVAGQQLRYFVGAILGQAGFEGCSQFALDSISELAGRYLSHMGKTFRLLLDRSDPAVTPEQEMIQLAIRENGNFTPEILSTHIIDDIFKSNQKVEDTLNKIRQAMAAQPELEIMDDDIDDKDLAFGIPGMEDLGDFLGIPGIPAIPRKLLRPPPGIAQVDKVKPDTPTLEYQPPPPFIPLRASDIPLQIGLLRSFYMDKLGDSDELPEEEFDSNLPPMGAMGQINVKTVSAATKRKAEAAAATASNTEANKKKSKFLPANKS</sequence>
<gene>
    <name evidence="1" type="ORF">QFC19_002966</name>
</gene>
<keyword evidence="2" id="KW-1185">Reference proteome</keyword>
<evidence type="ECO:0000313" key="1">
    <source>
        <dbReference type="EMBL" id="KAJ9106838.1"/>
    </source>
</evidence>